<dbReference type="PROSITE" id="PS50110">
    <property type="entry name" value="RESPONSE_REGULATORY"/>
    <property type="match status" value="1"/>
</dbReference>
<feature type="domain" description="Response regulatory" evidence="3">
    <location>
        <begin position="9"/>
        <end position="126"/>
    </location>
</feature>
<keyword evidence="5" id="KW-1185">Reference proteome</keyword>
<organism evidence="4 5">
    <name type="scientific">Oceanimonas pelagia</name>
    <dbReference type="NCBI Taxonomy" id="3028314"/>
    <lineage>
        <taxon>Bacteria</taxon>
        <taxon>Pseudomonadati</taxon>
        <taxon>Pseudomonadota</taxon>
        <taxon>Gammaproteobacteria</taxon>
        <taxon>Aeromonadales</taxon>
        <taxon>Aeromonadaceae</taxon>
        <taxon>Oceanimonas</taxon>
    </lineage>
</organism>
<dbReference type="InterPro" id="IPR011006">
    <property type="entry name" value="CheY-like_superfamily"/>
</dbReference>
<proteinExistence type="predicted"/>
<name>A0AA50KLZ6_9GAMM</name>
<evidence type="ECO:0000313" key="4">
    <source>
        <dbReference type="EMBL" id="WMC10591.1"/>
    </source>
</evidence>
<dbReference type="Proteomes" id="UP001223802">
    <property type="component" value="Chromosome"/>
</dbReference>
<keyword evidence="1 2" id="KW-0597">Phosphoprotein</keyword>
<dbReference type="InterPro" id="IPR050595">
    <property type="entry name" value="Bact_response_regulator"/>
</dbReference>
<dbReference type="Pfam" id="PF00072">
    <property type="entry name" value="Response_reg"/>
    <property type="match status" value="1"/>
</dbReference>
<evidence type="ECO:0000313" key="5">
    <source>
        <dbReference type="Proteomes" id="UP001223802"/>
    </source>
</evidence>
<gene>
    <name evidence="4" type="ORF">PU634_16190</name>
</gene>
<dbReference type="EMBL" id="CP118224">
    <property type="protein sequence ID" value="WMC10591.1"/>
    <property type="molecule type" value="Genomic_DNA"/>
</dbReference>
<reference evidence="4 5" key="1">
    <citation type="submission" date="2023-02" db="EMBL/GenBank/DDBJ databases">
        <title>Complete genome sequence of a novel bacterium Oceanimonas sp. NTOU-MSR1 isolated from marine coast sediment.</title>
        <authorList>
            <person name="Yang H.-T."/>
            <person name="Chen Y.-L."/>
            <person name="Ho Y.-N."/>
        </authorList>
    </citation>
    <scope>NUCLEOTIDE SEQUENCE [LARGE SCALE GENOMIC DNA]</scope>
    <source>
        <strain evidence="4 5">NTOU-MSR1</strain>
    </source>
</reference>
<sequence>MQPSTEPKRILYVEDDEDIREIARLALEVVGGFEVMLCASGEQALADAAAFAPDIILLDVMMPGMDGPSTLSALRRLPAVSDTPVAFMTAKIQPREIAAYREMGAADVIAKPFDPMTLPEQIRTIWQKAMA</sequence>
<dbReference type="RefSeq" id="WP_306761869.1">
    <property type="nucleotide sequence ID" value="NZ_CP118224.1"/>
</dbReference>
<dbReference type="AlphaFoldDB" id="A0AA50KLZ6"/>
<dbReference type="PANTHER" id="PTHR44591">
    <property type="entry name" value="STRESS RESPONSE REGULATOR PROTEIN 1"/>
    <property type="match status" value="1"/>
</dbReference>
<dbReference type="GO" id="GO:0000160">
    <property type="term" value="P:phosphorelay signal transduction system"/>
    <property type="evidence" value="ECO:0007669"/>
    <property type="project" value="InterPro"/>
</dbReference>
<evidence type="ECO:0000259" key="3">
    <source>
        <dbReference type="PROSITE" id="PS50110"/>
    </source>
</evidence>
<dbReference type="PANTHER" id="PTHR44591:SF3">
    <property type="entry name" value="RESPONSE REGULATORY DOMAIN-CONTAINING PROTEIN"/>
    <property type="match status" value="1"/>
</dbReference>
<dbReference type="SUPFAM" id="SSF52172">
    <property type="entry name" value="CheY-like"/>
    <property type="match status" value="1"/>
</dbReference>
<evidence type="ECO:0000256" key="1">
    <source>
        <dbReference type="ARBA" id="ARBA00022553"/>
    </source>
</evidence>
<protein>
    <submittedName>
        <fullName evidence="4">Response regulator</fullName>
    </submittedName>
</protein>
<evidence type="ECO:0000256" key="2">
    <source>
        <dbReference type="PROSITE-ProRule" id="PRU00169"/>
    </source>
</evidence>
<dbReference type="Gene3D" id="3.40.50.2300">
    <property type="match status" value="1"/>
</dbReference>
<dbReference type="KEGG" id="ope:PU634_16190"/>
<feature type="modified residue" description="4-aspartylphosphate" evidence="2">
    <location>
        <position position="59"/>
    </location>
</feature>
<dbReference type="SMART" id="SM00448">
    <property type="entry name" value="REC"/>
    <property type="match status" value="1"/>
</dbReference>
<accession>A0AA50KLZ6</accession>
<dbReference type="InterPro" id="IPR001789">
    <property type="entry name" value="Sig_transdc_resp-reg_receiver"/>
</dbReference>